<organism evidence="1 2">
    <name type="scientific">Pseudomonas syringae</name>
    <dbReference type="NCBI Taxonomy" id="317"/>
    <lineage>
        <taxon>Bacteria</taxon>
        <taxon>Pseudomonadati</taxon>
        <taxon>Pseudomonadota</taxon>
        <taxon>Gammaproteobacteria</taxon>
        <taxon>Pseudomonadales</taxon>
        <taxon>Pseudomonadaceae</taxon>
        <taxon>Pseudomonas</taxon>
    </lineage>
</organism>
<evidence type="ECO:0000313" key="1">
    <source>
        <dbReference type="EMBL" id="KFE57753.1"/>
    </source>
</evidence>
<sequence length="86" mass="9893">MSIVEQIVKNESVEDVLTLFALNKGLPSLDMMFSRYRREVIISGEFLRVYRRLFDEGVLAPGDNIIAAKGPNWKEPKFLSDKRYAV</sequence>
<reference evidence="1 2" key="1">
    <citation type="submission" date="2014-07" db="EMBL/GenBank/DDBJ databases">
        <title>Draft Genome Sequences of Environmental Pseudomonas syringae strains.</title>
        <authorList>
            <person name="Baltrus D.A."/>
            <person name="Berge O."/>
            <person name="Morris C."/>
        </authorList>
    </citation>
    <scope>NUCLEOTIDE SEQUENCE [LARGE SCALE GENOMIC DNA]</scope>
    <source>
        <strain evidence="1 2">GAW0119</strain>
    </source>
</reference>
<protein>
    <submittedName>
        <fullName evidence="1">Immunity protein</fullName>
    </submittedName>
</protein>
<dbReference type="EMBL" id="JPQU01000015">
    <property type="protein sequence ID" value="KFE57753.1"/>
    <property type="molecule type" value="Genomic_DNA"/>
</dbReference>
<dbReference type="Proteomes" id="UP000028631">
    <property type="component" value="Unassembled WGS sequence"/>
</dbReference>
<dbReference type="AlphaFoldDB" id="A0A085VQP0"/>
<comment type="caution">
    <text evidence="1">The sequence shown here is derived from an EMBL/GenBank/DDBJ whole genome shotgun (WGS) entry which is preliminary data.</text>
</comment>
<dbReference type="PATRIC" id="fig|317.175.peg.311"/>
<proteinExistence type="predicted"/>
<keyword evidence="2" id="KW-1185">Reference proteome</keyword>
<accession>A0A085VQP0</accession>
<name>A0A085VQP0_PSESX</name>
<gene>
    <name evidence="1" type="ORF">IV01_01445</name>
</gene>
<evidence type="ECO:0000313" key="2">
    <source>
        <dbReference type="Proteomes" id="UP000028631"/>
    </source>
</evidence>